<protein>
    <submittedName>
        <fullName evidence="1">Methyl-accepting chemotaxis protein</fullName>
    </submittedName>
</protein>
<keyword evidence="2" id="KW-1185">Reference proteome</keyword>
<name>A0ACB5UKY1_9FIRM</name>
<reference evidence="1" key="1">
    <citation type="submission" date="2023-09" db="EMBL/GenBank/DDBJ databases">
        <title>Vallitalea sediminicola and Vallitalea maricola sp. nov., anaerobic bacteria isolated from marine sediment.</title>
        <authorList>
            <person name="Hirano S."/>
            <person name="Maeda A."/>
            <person name="Terahara T."/>
            <person name="Mori K."/>
            <person name="Hamada M."/>
            <person name="Matsumoto R."/>
            <person name="Kobayashi T."/>
        </authorList>
    </citation>
    <scope>NUCLEOTIDE SEQUENCE</scope>
    <source>
        <strain evidence="1">AN17-2</strain>
    </source>
</reference>
<sequence>MKKENNKNKLTKNSSHSLANKILLIIISLLIITFVTTGIIINNKIHNITEKLIKQEISSQAKSIGLEINNFFHEKALIVETMSNTNSIIEYIKETENLTNRNQAKSVNSYSSVLKTLQNIKQSDEDLGLVYIGLEANNNFVSNDKNFQVSEDFSLFERDWYTGPIKSKKTYFTSPYIDIVTGKLVISIGNPIFDNTKSIGATAIDVSLDKLSEIISKYKIGNNSYPVLIDSNGLVIYHPDSSFINTHLGENSEELGHIVENMLAGKNDIDEYKYNNIDNIIAYYPITSNNWSVAMVIEKSYVTNYTNSIRNIIIIIYIIVCILISTVIFIIIKKSLKYIPNILNGLNDVSNGNLRIQLNNKSNDEIGQIVSNFNIMVSKIKSLVLNSHDISQKVGHSSSNLASISEEVSNSSEEISKTIDEIARGMSEQAADTDNGARLALSLGDTIDKLAADSKDMIEKAQHAVTSNEQGIKAVEELKEKTELNNNAIDKIKNAINNLEHKSNDIGSILNTISSIAEQTNLLSLNASIEAARAGEYGKGFAVVANEIRQLAEGSQNAAEEIQVIVTNLQDESSTSVLLMKEVNERTVIQSQAVQEVNHSFQHINHAMEDIKVRIDSITEIVSDITVSKDKIIDSIQNISAVSEETAASTQEISSSVQEQFNAIDEVANSAISLNELIDNLNKEISKFQL</sequence>
<gene>
    <name evidence="1" type="ORF">AN2V17_28530</name>
</gene>
<dbReference type="Proteomes" id="UP001374599">
    <property type="component" value="Unassembled WGS sequence"/>
</dbReference>
<evidence type="ECO:0000313" key="1">
    <source>
        <dbReference type="EMBL" id="GMQ63619.1"/>
    </source>
</evidence>
<comment type="caution">
    <text evidence="1">The sequence shown here is derived from an EMBL/GenBank/DDBJ whole genome shotgun (WGS) entry which is preliminary data.</text>
</comment>
<proteinExistence type="predicted"/>
<organism evidence="1 2">
    <name type="scientific">Vallitalea maricola</name>
    <dbReference type="NCBI Taxonomy" id="3074433"/>
    <lineage>
        <taxon>Bacteria</taxon>
        <taxon>Bacillati</taxon>
        <taxon>Bacillota</taxon>
        <taxon>Clostridia</taxon>
        <taxon>Lachnospirales</taxon>
        <taxon>Vallitaleaceae</taxon>
        <taxon>Vallitalea</taxon>
    </lineage>
</organism>
<accession>A0ACB5UKY1</accession>
<dbReference type="EMBL" id="BTPU01000047">
    <property type="protein sequence ID" value="GMQ63619.1"/>
    <property type="molecule type" value="Genomic_DNA"/>
</dbReference>
<evidence type="ECO:0000313" key="2">
    <source>
        <dbReference type="Proteomes" id="UP001374599"/>
    </source>
</evidence>